<dbReference type="Proteomes" id="UP000198779">
    <property type="component" value="Unassembled WGS sequence"/>
</dbReference>
<organism evidence="3 4">
    <name type="scientific">Prevotella communis</name>
    <dbReference type="NCBI Taxonomy" id="2913614"/>
    <lineage>
        <taxon>Bacteria</taxon>
        <taxon>Pseudomonadati</taxon>
        <taxon>Bacteroidota</taxon>
        <taxon>Bacteroidia</taxon>
        <taxon>Bacteroidales</taxon>
        <taxon>Prevotellaceae</taxon>
        <taxon>Prevotella</taxon>
    </lineage>
</organism>
<proteinExistence type="predicted"/>
<feature type="domain" description="Tail specific protease" evidence="2">
    <location>
        <begin position="416"/>
        <end position="584"/>
    </location>
</feature>
<evidence type="ECO:0000256" key="1">
    <source>
        <dbReference type="SAM" id="SignalP"/>
    </source>
</evidence>
<gene>
    <name evidence="3" type="ORF">SAMN04487901_101275</name>
</gene>
<dbReference type="GO" id="GO:0006508">
    <property type="term" value="P:proteolysis"/>
    <property type="evidence" value="ECO:0007669"/>
    <property type="project" value="InterPro"/>
</dbReference>
<evidence type="ECO:0000313" key="4">
    <source>
        <dbReference type="Proteomes" id="UP000198779"/>
    </source>
</evidence>
<dbReference type="SUPFAM" id="SSF52096">
    <property type="entry name" value="ClpP/crotonase"/>
    <property type="match status" value="1"/>
</dbReference>
<dbReference type="EMBL" id="FNCQ01000001">
    <property type="protein sequence ID" value="SDG20879.1"/>
    <property type="molecule type" value="Genomic_DNA"/>
</dbReference>
<feature type="chain" id="PRO_5011660814" evidence="1">
    <location>
        <begin position="22"/>
        <end position="646"/>
    </location>
</feature>
<dbReference type="STRING" id="645274.SAMN04487901_101275"/>
<dbReference type="Pfam" id="PF03572">
    <property type="entry name" value="Peptidase_S41"/>
    <property type="match status" value="1"/>
</dbReference>
<dbReference type="InterPro" id="IPR029045">
    <property type="entry name" value="ClpP/crotonase-like_dom_sf"/>
</dbReference>
<dbReference type="AlphaFoldDB" id="A0A1G7SEN6"/>
<keyword evidence="4" id="KW-1185">Reference proteome</keyword>
<sequence length="646" mass="74293">MKKTILTIIIALVALTGQAQTQNPKGLYKLTEIVHQDGKHLEAHFRQYKYCLEDVTLMFSYAPSPFVSAPFDFSISNPDSKPLRLTGELSKTENKGIQVISTSDSTFTLRWFNDRGAFDEHLFPSNTNIDEVYELVKDSTDRIQRALNVLTMKNLKKENRLQGAWKLRGRQKDNISTSQYWIDRSEKDQYLIFGNNGTVSFTANEKFPNANLSCHYAPCKYLSNHAVDLYERTCLINWFDYKTISLTTIDDEGRPFVTVWDRSGLPENFRKVFGGSQAPMTKDLSRFMNDEFEKRYGTQPDSIRKAYETYNYAVDMNEKNNAIFPVLMKCGFEAEYKAMKNAYLEELMSGKKNIDEAVADYVFWFYKNFDRHTNCSTPTYTFGKLQQELHPDYSKLIGNYAPEPVACLVDKETYLLRLPSCEGDVPTEEWVEKKAEEFLQSGCKYLILDLRGNGGGSDHISLIFTKFMCDSGNMNDEDYFYRVSTENDKRLAMVCETAPGDFFDRVLEESKTADDGSLINWISFRKGGEMKPRVRKGAIIIDAYTASAAETPVRFAHNHSKTHAKVYGRDNTLGCEQTGNCHEIRLPHSHITMRYPTTVDDIFEHQCRLRNPGYKPDVIIPLPYPKQLTDNIDPWVLWVAKDLKKK</sequence>
<evidence type="ECO:0000259" key="2">
    <source>
        <dbReference type="Pfam" id="PF03572"/>
    </source>
</evidence>
<dbReference type="RefSeq" id="WP_091813964.1">
    <property type="nucleotide sequence ID" value="NZ_FNCQ01000001.1"/>
</dbReference>
<feature type="signal peptide" evidence="1">
    <location>
        <begin position="1"/>
        <end position="21"/>
    </location>
</feature>
<dbReference type="Gene3D" id="3.90.226.10">
    <property type="entry name" value="2-enoyl-CoA Hydratase, Chain A, domain 1"/>
    <property type="match status" value="1"/>
</dbReference>
<evidence type="ECO:0000313" key="3">
    <source>
        <dbReference type="EMBL" id="SDG20879.1"/>
    </source>
</evidence>
<keyword evidence="1" id="KW-0732">Signal</keyword>
<reference evidence="4" key="1">
    <citation type="submission" date="2016-10" db="EMBL/GenBank/DDBJ databases">
        <authorList>
            <person name="Varghese N."/>
            <person name="Submissions S."/>
        </authorList>
    </citation>
    <scope>NUCLEOTIDE SEQUENCE [LARGE SCALE GENOMIC DNA]</scope>
    <source>
        <strain evidence="4">BP1-148</strain>
    </source>
</reference>
<name>A0A1G7SEN6_9BACT</name>
<dbReference type="InterPro" id="IPR005151">
    <property type="entry name" value="Tail-specific_protease"/>
</dbReference>
<accession>A0A1G7SEN6</accession>
<dbReference type="GO" id="GO:0008236">
    <property type="term" value="F:serine-type peptidase activity"/>
    <property type="evidence" value="ECO:0007669"/>
    <property type="project" value="InterPro"/>
</dbReference>
<protein>
    <submittedName>
        <fullName evidence="3">Peptidase family S41</fullName>
    </submittedName>
</protein>